<keyword evidence="2" id="KW-0812">Transmembrane</keyword>
<organism evidence="3 4">
    <name type="scientific">Cercopithifilaria johnstoni</name>
    <dbReference type="NCBI Taxonomy" id="2874296"/>
    <lineage>
        <taxon>Eukaryota</taxon>
        <taxon>Metazoa</taxon>
        <taxon>Ecdysozoa</taxon>
        <taxon>Nematoda</taxon>
        <taxon>Chromadorea</taxon>
        <taxon>Rhabditida</taxon>
        <taxon>Spirurina</taxon>
        <taxon>Spiruromorpha</taxon>
        <taxon>Filarioidea</taxon>
        <taxon>Onchocercidae</taxon>
        <taxon>Cercopithifilaria</taxon>
    </lineage>
</organism>
<protein>
    <submittedName>
        <fullName evidence="3">Uncharacterized protein</fullName>
    </submittedName>
</protein>
<comment type="caution">
    <text evidence="3">The sequence shown here is derived from an EMBL/GenBank/DDBJ whole genome shotgun (WGS) entry which is preliminary data.</text>
</comment>
<evidence type="ECO:0000256" key="1">
    <source>
        <dbReference type="SAM" id="MobiDB-lite"/>
    </source>
</evidence>
<evidence type="ECO:0000256" key="2">
    <source>
        <dbReference type="SAM" id="Phobius"/>
    </source>
</evidence>
<keyword evidence="4" id="KW-1185">Reference proteome</keyword>
<dbReference type="AlphaFoldDB" id="A0A8J2LR53"/>
<sequence length="126" mass="14397">MRFNLEILSSKLSFPHLLRTEYEIRTSAICKIKSGVTVRSDKRYCLLLLLIMSLFVFCVVCLSDVIFIDFNSQKQQQQKGSPIDESGTRTHASEETGALNQRLRPLGHLAFAYIPHLVQYFDQNGT</sequence>
<dbReference type="EMBL" id="CAKAEH010000689">
    <property type="protein sequence ID" value="CAG9531692.1"/>
    <property type="molecule type" value="Genomic_DNA"/>
</dbReference>
<reference evidence="3" key="1">
    <citation type="submission" date="2021-09" db="EMBL/GenBank/DDBJ databases">
        <authorList>
            <consortium name="Pathogen Informatics"/>
        </authorList>
    </citation>
    <scope>NUCLEOTIDE SEQUENCE</scope>
</reference>
<keyword evidence="2" id="KW-0472">Membrane</keyword>
<gene>
    <name evidence="3" type="ORF">CJOHNSTONI_LOCUS2069</name>
</gene>
<name>A0A8J2LR53_9BILA</name>
<dbReference type="OrthoDB" id="5872778at2759"/>
<proteinExistence type="predicted"/>
<evidence type="ECO:0000313" key="3">
    <source>
        <dbReference type="EMBL" id="CAG9531692.1"/>
    </source>
</evidence>
<evidence type="ECO:0000313" key="4">
    <source>
        <dbReference type="Proteomes" id="UP000746747"/>
    </source>
</evidence>
<feature type="region of interest" description="Disordered" evidence="1">
    <location>
        <begin position="73"/>
        <end position="96"/>
    </location>
</feature>
<keyword evidence="2" id="KW-1133">Transmembrane helix</keyword>
<dbReference type="Proteomes" id="UP000746747">
    <property type="component" value="Unassembled WGS sequence"/>
</dbReference>
<accession>A0A8J2LR53</accession>
<feature type="transmembrane region" description="Helical" evidence="2">
    <location>
        <begin position="44"/>
        <end position="68"/>
    </location>
</feature>